<dbReference type="PRINTS" id="PR00982">
    <property type="entry name" value="TRNASYNTHLYS"/>
</dbReference>
<proteinExistence type="predicted"/>
<dbReference type="Gene3D" id="3.30.930.10">
    <property type="entry name" value="Bira Bifunctional Protein, Domain 2"/>
    <property type="match status" value="1"/>
</dbReference>
<feature type="region of interest" description="Disordered" evidence="5">
    <location>
        <begin position="1"/>
        <end position="27"/>
    </location>
</feature>
<evidence type="ECO:0000259" key="6">
    <source>
        <dbReference type="PROSITE" id="PS50862"/>
    </source>
</evidence>
<dbReference type="VEuPathDB" id="FungiDB:PV08_10666"/>
<dbReference type="GO" id="GO:0005524">
    <property type="term" value="F:ATP binding"/>
    <property type="evidence" value="ECO:0007669"/>
    <property type="project" value="UniProtKB-KW"/>
</dbReference>
<dbReference type="PANTHER" id="PTHR42918:SF5">
    <property type="entry name" value="LYSINE--TRNA LIGASE, MITOCHONDRIAL"/>
    <property type="match status" value="1"/>
</dbReference>
<dbReference type="GO" id="GO:0004824">
    <property type="term" value="F:lysine-tRNA ligase activity"/>
    <property type="evidence" value="ECO:0007669"/>
    <property type="project" value="InterPro"/>
</dbReference>
<dbReference type="RefSeq" id="XP_016231582.1">
    <property type="nucleotide sequence ID" value="XM_016384980.1"/>
</dbReference>
<dbReference type="Pfam" id="PF01336">
    <property type="entry name" value="tRNA_anti-codon"/>
    <property type="match status" value="1"/>
</dbReference>
<dbReference type="HOGENOM" id="CLU_008255_6_0_1"/>
<evidence type="ECO:0000313" key="7">
    <source>
        <dbReference type="EMBL" id="KIW11366.1"/>
    </source>
</evidence>
<dbReference type="InterPro" id="IPR004364">
    <property type="entry name" value="Aa-tRNA-synt_II"/>
</dbReference>
<feature type="domain" description="Aminoacyl-transfer RNA synthetases class-II family profile" evidence="6">
    <location>
        <begin position="294"/>
        <end position="647"/>
    </location>
</feature>
<keyword evidence="1 7" id="KW-0436">Ligase</keyword>
<evidence type="ECO:0000256" key="5">
    <source>
        <dbReference type="SAM" id="MobiDB-lite"/>
    </source>
</evidence>
<keyword evidence="2" id="KW-0547">Nucleotide-binding</keyword>
<dbReference type="Gene3D" id="2.40.50.140">
    <property type="entry name" value="Nucleic acid-binding proteins"/>
    <property type="match status" value="1"/>
</dbReference>
<evidence type="ECO:0000256" key="4">
    <source>
        <dbReference type="ARBA" id="ARBA00023146"/>
    </source>
</evidence>
<dbReference type="GO" id="GO:0000049">
    <property type="term" value="F:tRNA binding"/>
    <property type="evidence" value="ECO:0007669"/>
    <property type="project" value="TreeGrafter"/>
</dbReference>
<dbReference type="InterPro" id="IPR012340">
    <property type="entry name" value="NA-bd_OB-fold"/>
</dbReference>
<dbReference type="AlphaFoldDB" id="A0A0D1Y8P7"/>
<keyword evidence="8" id="KW-1185">Reference proteome</keyword>
<keyword evidence="3" id="KW-0067">ATP-binding</keyword>
<dbReference type="InterPro" id="IPR004365">
    <property type="entry name" value="NA-bd_OB_tRNA"/>
</dbReference>
<dbReference type="InterPro" id="IPR006195">
    <property type="entry name" value="aa-tRNA-synth_II"/>
</dbReference>
<dbReference type="Pfam" id="PF00152">
    <property type="entry name" value="tRNA-synt_2"/>
    <property type="match status" value="1"/>
</dbReference>
<dbReference type="EMBL" id="KN847499">
    <property type="protein sequence ID" value="KIW11366.1"/>
    <property type="molecule type" value="Genomic_DNA"/>
</dbReference>
<dbReference type="STRING" id="91928.A0A0D1Y8P7"/>
<reference evidence="7 8" key="1">
    <citation type="submission" date="2015-01" db="EMBL/GenBank/DDBJ databases">
        <title>The Genome Sequence of Exophiala spinifera CBS89968.</title>
        <authorList>
            <consortium name="The Broad Institute Genomics Platform"/>
            <person name="Cuomo C."/>
            <person name="de Hoog S."/>
            <person name="Gorbushina A."/>
            <person name="Stielow B."/>
            <person name="Teixiera M."/>
            <person name="Abouelleil A."/>
            <person name="Chapman S.B."/>
            <person name="Priest M."/>
            <person name="Young S.K."/>
            <person name="Wortman J."/>
            <person name="Nusbaum C."/>
            <person name="Birren B."/>
        </authorList>
    </citation>
    <scope>NUCLEOTIDE SEQUENCE [LARGE SCALE GENOMIC DNA]</scope>
    <source>
        <strain evidence="7 8">CBS 89968</strain>
    </source>
</reference>
<dbReference type="GeneID" id="27337749"/>
<dbReference type="SUPFAM" id="SSF55681">
    <property type="entry name" value="Class II aaRS and biotin synthetases"/>
    <property type="match status" value="1"/>
</dbReference>
<dbReference type="SUPFAM" id="SSF50249">
    <property type="entry name" value="Nucleic acid-binding proteins"/>
    <property type="match status" value="1"/>
</dbReference>
<dbReference type="PANTHER" id="PTHR42918">
    <property type="entry name" value="LYSYL-TRNA SYNTHETASE"/>
    <property type="match status" value="1"/>
</dbReference>
<dbReference type="Proteomes" id="UP000053328">
    <property type="component" value="Unassembled WGS sequence"/>
</dbReference>
<protein>
    <submittedName>
        <fullName evidence="7">Lysine-tRNA ligase</fullName>
    </submittedName>
</protein>
<dbReference type="InterPro" id="IPR045864">
    <property type="entry name" value="aa-tRNA-synth_II/BPL/LPL"/>
</dbReference>
<organism evidence="7 8">
    <name type="scientific">Exophiala spinifera</name>
    <dbReference type="NCBI Taxonomy" id="91928"/>
    <lineage>
        <taxon>Eukaryota</taxon>
        <taxon>Fungi</taxon>
        <taxon>Dikarya</taxon>
        <taxon>Ascomycota</taxon>
        <taxon>Pezizomycotina</taxon>
        <taxon>Eurotiomycetes</taxon>
        <taxon>Chaetothyriomycetidae</taxon>
        <taxon>Chaetothyriales</taxon>
        <taxon>Herpotrichiellaceae</taxon>
        <taxon>Exophiala</taxon>
    </lineage>
</organism>
<keyword evidence="4" id="KW-0030">Aminoacyl-tRNA synthetase</keyword>
<sequence length="648" mass="72362">MNSTRRQILPKLKRRHGEISPGELHPTPPPHHFFITLGHAATLMSSRSAWQIWQTSRLLAPARSPGFRAGSIHKLRHHRKPASTLQWLPAAQFSTTVPKPSNYEVPDRDLVYSNKEVEERMRELAPVGTNLHPRYAPAGQERDIKTLVSEFEDNEGAAIPENDSAADIKVAGRISSIRSSGSKLVFLDLVKDQSKIQVTISHASLASDIALDAFKRQTRLIRRGDYVSIRGSLPFRSKNGQITIKASELPVLLSPCLNRFPVEQPGFATSETSESNFTPRHVEMLTDPEVISTFKARSALIRAMRSFFEQLSFVEVSTPILSASAGGATAKPFETSSTHFDRKLALRIAPELYLKRLMIGGMTRIFEIGPSFRNEGVDKTHNPEFYTCEFYAVDHELSQLKAYTHQLLTVIANAIQTLPMAPSSEQSCLLIKQIGEGEHFAEFDFISTLNSELGSDLPNLSSPDAQKNLIEIFETKSLPIPSNPTVPRLVDKLASIYIEPKSLDEPIWITNIPECLSPLAKSYVHPSAPNSQRVAARAELFIQGKEVVNCYEEENSPFEQRRKFTDQQRLARQNEDQDIVDEEAMLVDEDYIQALEWGLPPTGGWGCGIDRLVMLFTGRERIGDVLSFGTLRAVTRGAEQKDSLDVPS</sequence>
<dbReference type="PROSITE" id="PS50862">
    <property type="entry name" value="AA_TRNA_LIGASE_II"/>
    <property type="match status" value="1"/>
</dbReference>
<gene>
    <name evidence="7" type="ORF">PV08_10666</name>
</gene>
<dbReference type="OrthoDB" id="21243at2759"/>
<evidence type="ECO:0000256" key="3">
    <source>
        <dbReference type="ARBA" id="ARBA00022840"/>
    </source>
</evidence>
<evidence type="ECO:0000256" key="1">
    <source>
        <dbReference type="ARBA" id="ARBA00022598"/>
    </source>
</evidence>
<name>A0A0D1Y8P7_9EURO</name>
<dbReference type="GO" id="GO:0005739">
    <property type="term" value="C:mitochondrion"/>
    <property type="evidence" value="ECO:0007669"/>
    <property type="project" value="TreeGrafter"/>
</dbReference>
<dbReference type="InterPro" id="IPR018149">
    <property type="entry name" value="Lys-tRNA-synth_II_C"/>
</dbReference>
<accession>A0A0D1Y8P7</accession>
<evidence type="ECO:0000256" key="2">
    <source>
        <dbReference type="ARBA" id="ARBA00022741"/>
    </source>
</evidence>
<evidence type="ECO:0000313" key="8">
    <source>
        <dbReference type="Proteomes" id="UP000053328"/>
    </source>
</evidence>
<dbReference type="GO" id="GO:0070154">
    <property type="term" value="P:mitochondrial lysyl-tRNA aminoacylation"/>
    <property type="evidence" value="ECO:0007669"/>
    <property type="project" value="TreeGrafter"/>
</dbReference>